<reference evidence="5" key="1">
    <citation type="submission" date="2021-02" db="EMBL/GenBank/DDBJ databases">
        <title>PHA producing bacteria isolated from coastal sediment in Guangdong, Shenzhen.</title>
        <authorList>
            <person name="Zheng W."/>
            <person name="Yu S."/>
            <person name="Huang Y."/>
        </authorList>
    </citation>
    <scope>NUCLEOTIDE SEQUENCE</scope>
    <source>
        <strain evidence="5">TN14-10</strain>
    </source>
</reference>
<sequence length="102" mass="10760">MTDEASGADPRRRAVALAYGPDDSAPRVVARGYGELAERIIAAADREGIYVHGAPELVGLLMQVDIDEQIPEKLYLVIAELLVCVGDIQRGLGAGADDSDPA</sequence>
<organism evidence="5 6">
    <name type="scientific">Parahaliea mediterranea</name>
    <dbReference type="NCBI Taxonomy" id="651086"/>
    <lineage>
        <taxon>Bacteria</taxon>
        <taxon>Pseudomonadati</taxon>
        <taxon>Pseudomonadota</taxon>
        <taxon>Gammaproteobacteria</taxon>
        <taxon>Cellvibrionales</taxon>
        <taxon>Halieaceae</taxon>
        <taxon>Parahaliea</taxon>
    </lineage>
</organism>
<keyword evidence="3" id="KW-0813">Transport</keyword>
<keyword evidence="6" id="KW-1185">Reference proteome</keyword>
<dbReference type="EMBL" id="JAFKCZ010000003">
    <property type="protein sequence ID" value="MBN7795817.1"/>
    <property type="molecule type" value="Genomic_DNA"/>
</dbReference>
<evidence type="ECO:0000256" key="3">
    <source>
        <dbReference type="ARBA" id="ARBA00023225"/>
    </source>
</evidence>
<comment type="function">
    <text evidence="4">Required for formation of the rod structure in the basal body of the flagellar apparatus. Together with FliI and FliH, may constitute the export apparatus of flagellin.</text>
</comment>
<dbReference type="SUPFAM" id="SSF160544">
    <property type="entry name" value="EscU C-terminal domain-like"/>
    <property type="match status" value="1"/>
</dbReference>
<dbReference type="Pfam" id="PF01312">
    <property type="entry name" value="Bac_export_2"/>
    <property type="match status" value="1"/>
</dbReference>
<dbReference type="PANTHER" id="PTHR30531">
    <property type="entry name" value="FLAGELLAR BIOSYNTHETIC PROTEIN FLHB"/>
    <property type="match status" value="1"/>
</dbReference>
<comment type="caution">
    <text evidence="5">The sequence shown here is derived from an EMBL/GenBank/DDBJ whole genome shotgun (WGS) entry which is preliminary data.</text>
</comment>
<evidence type="ECO:0000256" key="4">
    <source>
        <dbReference type="ARBA" id="ARBA00025078"/>
    </source>
</evidence>
<dbReference type="InterPro" id="IPR029025">
    <property type="entry name" value="T3SS_substrate_exporter_C"/>
</dbReference>
<keyword evidence="3" id="KW-0653">Protein transport</keyword>
<proteinExistence type="inferred from homology"/>
<evidence type="ECO:0000313" key="5">
    <source>
        <dbReference type="EMBL" id="MBN7795817.1"/>
    </source>
</evidence>
<dbReference type="Gene3D" id="3.40.1690.10">
    <property type="entry name" value="secretion proteins EscU"/>
    <property type="match status" value="1"/>
</dbReference>
<dbReference type="InterPro" id="IPR006135">
    <property type="entry name" value="T3SS_substrate_exporter"/>
</dbReference>
<dbReference type="GO" id="GO:0005886">
    <property type="term" value="C:plasma membrane"/>
    <property type="evidence" value="ECO:0007669"/>
    <property type="project" value="TreeGrafter"/>
</dbReference>
<dbReference type="GO" id="GO:0009306">
    <property type="term" value="P:protein secretion"/>
    <property type="evidence" value="ECO:0007669"/>
    <property type="project" value="InterPro"/>
</dbReference>
<protein>
    <recommendedName>
        <fullName evidence="2">Flagellar biosynthetic protein FlhB</fullName>
    </recommendedName>
</protein>
<evidence type="ECO:0000313" key="6">
    <source>
        <dbReference type="Proteomes" id="UP000664303"/>
    </source>
</evidence>
<dbReference type="AlphaFoldDB" id="A0A939DE17"/>
<keyword evidence="3" id="KW-1006">Bacterial flagellum protein export</keyword>
<accession>A0A939DE17</accession>
<dbReference type="Proteomes" id="UP000664303">
    <property type="component" value="Unassembled WGS sequence"/>
</dbReference>
<evidence type="ECO:0000256" key="1">
    <source>
        <dbReference type="ARBA" id="ARBA00010690"/>
    </source>
</evidence>
<name>A0A939DE17_9GAMM</name>
<dbReference type="RefSeq" id="WP_206559260.1">
    <property type="nucleotide sequence ID" value="NZ_JAFKCZ010000003.1"/>
</dbReference>
<gene>
    <name evidence="5" type="ORF">JYP50_04395</name>
</gene>
<dbReference type="PANTHER" id="PTHR30531:SF12">
    <property type="entry name" value="FLAGELLAR BIOSYNTHETIC PROTEIN FLHB"/>
    <property type="match status" value="1"/>
</dbReference>
<comment type="similarity">
    <text evidence="1">Belongs to the type III secretion exporter family.</text>
</comment>
<evidence type="ECO:0000256" key="2">
    <source>
        <dbReference type="ARBA" id="ARBA00021622"/>
    </source>
</evidence>